<reference evidence="2 3" key="1">
    <citation type="submission" date="2024-04" db="EMBL/GenBank/DDBJ databases">
        <title>Draft genome sequence of Sessilibacter corallicola NBRC 116591.</title>
        <authorList>
            <person name="Miyakawa T."/>
            <person name="Kusuya Y."/>
            <person name="Miura T."/>
        </authorList>
    </citation>
    <scope>NUCLEOTIDE SEQUENCE [LARGE SCALE GENOMIC DNA]</scope>
    <source>
        <strain evidence="2 3">KU-00831-HH</strain>
    </source>
</reference>
<dbReference type="CDD" id="cd00093">
    <property type="entry name" value="HTH_XRE"/>
    <property type="match status" value="1"/>
</dbReference>
<sequence length="251" mass="29164">MQEVAHFEITLALKQAFKARGVTYKDVAERIGVSEQTIKRLFREKDCSLSRLNELCDAINISVYDLLDISRQHNEAATKLTDQQEEFLRDNPSHFSFLFFLTAQYSLETIKSRYELSEVTTFRYLRDLDKQGFIELSANNQFRLLIEGRILMQLDGPLGEVVRQRNHFFLEYVCDHDGETGSTFSSSFRLMSTDTLNALHTDFAKLDKKYRKASYQDASLLPKEKLHPVKWVSMVAPFEICGQWPLDKNIE</sequence>
<keyword evidence="3" id="KW-1185">Reference proteome</keyword>
<dbReference type="Proteomes" id="UP001465153">
    <property type="component" value="Unassembled WGS sequence"/>
</dbReference>
<dbReference type="EMBL" id="BAABWN010000019">
    <property type="protein sequence ID" value="GAA6170115.1"/>
    <property type="molecule type" value="Genomic_DNA"/>
</dbReference>
<dbReference type="PROSITE" id="PS50943">
    <property type="entry name" value="HTH_CROC1"/>
    <property type="match status" value="1"/>
</dbReference>
<dbReference type="RefSeq" id="WP_233089468.1">
    <property type="nucleotide sequence ID" value="NZ_BAABWN010000019.1"/>
</dbReference>
<protein>
    <submittedName>
        <fullName evidence="2">Helix-turn-helix transcriptional regulator</fullName>
    </submittedName>
</protein>
<comment type="caution">
    <text evidence="2">The sequence shown here is derived from an EMBL/GenBank/DDBJ whole genome shotgun (WGS) entry which is preliminary data.</text>
</comment>
<dbReference type="InterPro" id="IPR001387">
    <property type="entry name" value="Cro/C1-type_HTH"/>
</dbReference>
<evidence type="ECO:0000313" key="2">
    <source>
        <dbReference type="EMBL" id="GAA6170115.1"/>
    </source>
</evidence>
<evidence type="ECO:0000259" key="1">
    <source>
        <dbReference type="PROSITE" id="PS50943"/>
    </source>
</evidence>
<accession>A0ABQ0AEN4</accession>
<evidence type="ECO:0000313" key="3">
    <source>
        <dbReference type="Proteomes" id="UP001465153"/>
    </source>
</evidence>
<gene>
    <name evidence="2" type="ORF">NBRC116591_39280</name>
</gene>
<proteinExistence type="predicted"/>
<name>A0ABQ0AEN4_9GAMM</name>
<dbReference type="Pfam" id="PF13443">
    <property type="entry name" value="HTH_26"/>
    <property type="match status" value="1"/>
</dbReference>
<feature type="domain" description="HTH cro/C1-type" evidence="1">
    <location>
        <begin position="13"/>
        <end position="66"/>
    </location>
</feature>
<dbReference type="SUPFAM" id="SSF47413">
    <property type="entry name" value="lambda repressor-like DNA-binding domains"/>
    <property type="match status" value="1"/>
</dbReference>
<dbReference type="InterPro" id="IPR010982">
    <property type="entry name" value="Lambda_DNA-bd_dom_sf"/>
</dbReference>
<dbReference type="SMART" id="SM00530">
    <property type="entry name" value="HTH_XRE"/>
    <property type="match status" value="1"/>
</dbReference>
<organism evidence="2 3">
    <name type="scientific">Sessilibacter corallicola</name>
    <dbReference type="NCBI Taxonomy" id="2904075"/>
    <lineage>
        <taxon>Bacteria</taxon>
        <taxon>Pseudomonadati</taxon>
        <taxon>Pseudomonadota</taxon>
        <taxon>Gammaproteobacteria</taxon>
        <taxon>Cellvibrionales</taxon>
        <taxon>Cellvibrionaceae</taxon>
        <taxon>Sessilibacter</taxon>
    </lineage>
</organism>
<dbReference type="Gene3D" id="1.10.260.40">
    <property type="entry name" value="lambda repressor-like DNA-binding domains"/>
    <property type="match status" value="1"/>
</dbReference>